<dbReference type="OrthoDB" id="9798929at2"/>
<dbReference type="EMBL" id="VJWL01000002">
    <property type="protein sequence ID" value="TRW48925.1"/>
    <property type="molecule type" value="Genomic_DNA"/>
</dbReference>
<dbReference type="InterPro" id="IPR000055">
    <property type="entry name" value="Restrct_endonuc_typeI_TRD"/>
</dbReference>
<accession>A0A552X1R4</accession>
<protein>
    <submittedName>
        <fullName evidence="6">Restriction endonuclease subunit S</fullName>
    </submittedName>
</protein>
<feature type="domain" description="Type I restriction modification DNA specificity" evidence="5">
    <location>
        <begin position="3"/>
        <end position="176"/>
    </location>
</feature>
<dbReference type="CDD" id="cd17253">
    <property type="entry name" value="RMtype1_S_Eco933I-TRD2-CR2_like"/>
    <property type="match status" value="1"/>
</dbReference>
<evidence type="ECO:0000313" key="6">
    <source>
        <dbReference type="EMBL" id="TRW48925.1"/>
    </source>
</evidence>
<dbReference type="GO" id="GO:0004519">
    <property type="term" value="F:endonuclease activity"/>
    <property type="evidence" value="ECO:0007669"/>
    <property type="project" value="UniProtKB-KW"/>
</dbReference>
<keyword evidence="4" id="KW-0175">Coiled coil</keyword>
<evidence type="ECO:0000256" key="2">
    <source>
        <dbReference type="ARBA" id="ARBA00022747"/>
    </source>
</evidence>
<organism evidence="6 7">
    <name type="scientific">Aliidiomarina halalkaliphila</name>
    <dbReference type="NCBI Taxonomy" id="2593535"/>
    <lineage>
        <taxon>Bacteria</taxon>
        <taxon>Pseudomonadati</taxon>
        <taxon>Pseudomonadota</taxon>
        <taxon>Gammaproteobacteria</taxon>
        <taxon>Alteromonadales</taxon>
        <taxon>Idiomarinaceae</taxon>
        <taxon>Aliidiomarina</taxon>
    </lineage>
</organism>
<dbReference type="SUPFAM" id="SSF116734">
    <property type="entry name" value="DNA methylase specificity domain"/>
    <property type="match status" value="2"/>
</dbReference>
<dbReference type="PANTHER" id="PTHR30408:SF13">
    <property type="entry name" value="TYPE I RESTRICTION ENZYME HINDI SPECIFICITY SUBUNIT"/>
    <property type="match status" value="1"/>
</dbReference>
<keyword evidence="3" id="KW-0238">DNA-binding</keyword>
<comment type="caution">
    <text evidence="6">The sequence shown here is derived from an EMBL/GenBank/DDBJ whole genome shotgun (WGS) entry which is preliminary data.</text>
</comment>
<sequence length="404" mass="46181">MVPEGWTLKRVGELFDAQLGKMLNKEAKQKEPQFPYLGNSNVQWGRFDLSDLKTMHFNERELMKFSLIPNDIIMCEGGEVGRCAVWQEIGQNIYYQKALHRLRTKGEILPDFFQAYMESISGTKLLDDYTTRTSIAHLTQEKLLSLPVRLPTLLEQKKIVGILATWDKAITTAEQLLANSQQQKKALMQKLLTGKKRLLDENGERFSGEWKEVRLKELLTEEKSRNRDNKIDRVLSVTNHSGFVLPEDQFSKRVASENVRNYKIVRKGQYGYNPSRLNVGSFARLDSYDNGLLSPMYVVFSVKEGLLCSDYFLNWMSSNEAKQRIVGSTQGSVRDSVGFDALCRLPFKLPLMDEQRKIASVLSISDGEIINLQQKIDALKQEKKALMQQLLTGKSRVKADEEAV</sequence>
<keyword evidence="7" id="KW-1185">Reference proteome</keyword>
<evidence type="ECO:0000256" key="1">
    <source>
        <dbReference type="ARBA" id="ARBA00010923"/>
    </source>
</evidence>
<keyword evidence="6" id="KW-0255">Endonuclease</keyword>
<dbReference type="RefSeq" id="WP_143235910.1">
    <property type="nucleotide sequence ID" value="NZ_VJWL01000002.1"/>
</dbReference>
<dbReference type="InterPro" id="IPR044946">
    <property type="entry name" value="Restrct_endonuc_typeI_TRD_sf"/>
</dbReference>
<evidence type="ECO:0000256" key="4">
    <source>
        <dbReference type="SAM" id="Coils"/>
    </source>
</evidence>
<dbReference type="AlphaFoldDB" id="A0A552X1R4"/>
<keyword evidence="6" id="KW-0378">Hydrolase</keyword>
<dbReference type="InterPro" id="IPR052021">
    <property type="entry name" value="Type-I_RS_S_subunit"/>
</dbReference>
<dbReference type="PANTHER" id="PTHR30408">
    <property type="entry name" value="TYPE-1 RESTRICTION ENZYME ECOKI SPECIFICITY PROTEIN"/>
    <property type="match status" value="1"/>
</dbReference>
<reference evidence="6 7" key="1">
    <citation type="submission" date="2019-07" db="EMBL/GenBank/DDBJ databases">
        <authorList>
            <person name="Yang M."/>
            <person name="Zhao D."/>
            <person name="Xiang H."/>
        </authorList>
    </citation>
    <scope>NUCLEOTIDE SEQUENCE [LARGE SCALE GENOMIC DNA]</scope>
    <source>
        <strain evidence="6 7">IM1326</strain>
    </source>
</reference>
<dbReference type="Proteomes" id="UP000320359">
    <property type="component" value="Unassembled WGS sequence"/>
</dbReference>
<feature type="coiled-coil region" evidence="4">
    <location>
        <begin position="362"/>
        <end position="389"/>
    </location>
</feature>
<dbReference type="Gene3D" id="3.90.220.20">
    <property type="entry name" value="DNA methylase specificity domains"/>
    <property type="match status" value="2"/>
</dbReference>
<dbReference type="GO" id="GO:0009307">
    <property type="term" value="P:DNA restriction-modification system"/>
    <property type="evidence" value="ECO:0007669"/>
    <property type="project" value="UniProtKB-KW"/>
</dbReference>
<gene>
    <name evidence="6" type="ORF">FM042_08050</name>
</gene>
<evidence type="ECO:0000256" key="3">
    <source>
        <dbReference type="ARBA" id="ARBA00023125"/>
    </source>
</evidence>
<evidence type="ECO:0000259" key="5">
    <source>
        <dbReference type="Pfam" id="PF01420"/>
    </source>
</evidence>
<keyword evidence="6" id="KW-0540">Nuclease</keyword>
<proteinExistence type="inferred from homology"/>
<comment type="similarity">
    <text evidence="1">Belongs to the type-I restriction system S methylase family.</text>
</comment>
<name>A0A552X1R4_9GAMM</name>
<dbReference type="Pfam" id="PF01420">
    <property type="entry name" value="Methylase_S"/>
    <property type="match status" value="1"/>
</dbReference>
<keyword evidence="2" id="KW-0680">Restriction system</keyword>
<dbReference type="GO" id="GO:0003677">
    <property type="term" value="F:DNA binding"/>
    <property type="evidence" value="ECO:0007669"/>
    <property type="project" value="UniProtKB-KW"/>
</dbReference>
<evidence type="ECO:0000313" key="7">
    <source>
        <dbReference type="Proteomes" id="UP000320359"/>
    </source>
</evidence>